<comment type="similarity">
    <text evidence="2 9">Belongs to the exportin family.</text>
</comment>
<evidence type="ECO:0000256" key="8">
    <source>
        <dbReference type="ARBA" id="ARBA00023242"/>
    </source>
</evidence>
<evidence type="ECO:0000256" key="3">
    <source>
        <dbReference type="ARBA" id="ARBA00018928"/>
    </source>
</evidence>
<dbReference type="Pfam" id="PF08389">
    <property type="entry name" value="Xpo1"/>
    <property type="match status" value="1"/>
</dbReference>
<comment type="caution">
    <text evidence="12">The sequence shown here is derived from an EMBL/GenBank/DDBJ whole genome shotgun (WGS) entry which is preliminary data.</text>
</comment>
<reference evidence="12 13" key="1">
    <citation type="submission" date="2018-06" db="EMBL/GenBank/DDBJ databases">
        <title>Comparative genomics reveals the genomic features of Rhizophagus irregularis, R. cerebriforme, R. diaphanum and Gigaspora rosea, and their symbiotic lifestyle signature.</title>
        <authorList>
            <person name="Morin E."/>
            <person name="San Clemente H."/>
            <person name="Chen E.C.H."/>
            <person name="De La Providencia I."/>
            <person name="Hainaut M."/>
            <person name="Kuo A."/>
            <person name="Kohler A."/>
            <person name="Murat C."/>
            <person name="Tang N."/>
            <person name="Roy S."/>
            <person name="Loubradou J."/>
            <person name="Henrissat B."/>
            <person name="Grigoriev I.V."/>
            <person name="Corradi N."/>
            <person name="Roux C."/>
            <person name="Martin F.M."/>
        </authorList>
    </citation>
    <scope>NUCLEOTIDE SEQUENCE [LARGE SCALE GENOMIC DNA]</scope>
    <source>
        <strain evidence="12 13">DAOM 194757</strain>
    </source>
</reference>
<evidence type="ECO:0000256" key="7">
    <source>
        <dbReference type="ARBA" id="ARBA00022884"/>
    </source>
</evidence>
<keyword evidence="4 9" id="KW-0813">Transport</keyword>
<dbReference type="GO" id="GO:0000049">
    <property type="term" value="F:tRNA binding"/>
    <property type="evidence" value="ECO:0007669"/>
    <property type="project" value="UniProtKB-UniRule"/>
</dbReference>
<dbReference type="InterPro" id="IPR013598">
    <property type="entry name" value="Exportin-1/Importin-b-like"/>
</dbReference>
<dbReference type="SUPFAM" id="SSF48371">
    <property type="entry name" value="ARM repeat"/>
    <property type="match status" value="1"/>
</dbReference>
<sequence>MDEQIEQAVAIALSPSSDQILKSQAMNFCEQVKASPDGWQLCLLLFVRFPKSSPEARLFALQVVDEVLKNGSLDTSQFLQIRSTLMEFVKREYVLEEVNGVEFSSEPQYLKNKFSHTLTLLFVQLYPSLWPNFFDEFLALLQINAINGSKTNVRTIDIFLRILLSIDEEVANLSVPRKKEDAQRNTAIKDFMRRNDVQKLATAWYDILKDYCTRNQDVAEMCLKIVGLYISWIDISLIVNESFITLLYQLLVEIRLRIAACECLAEIVCKGMKPLDKFELIQVLNLADVMRRLDLSDDIDFVEQVAKLTNALGVELCKIWEEVDSETKPAVYVQIELLLPFLLKFLADEYDDTSCAVFSFVSALQTVLKKQKSCSGALTGSQREFLDSLLKVVVLKMKYDDETDWGGTDDGAEDAAEFLEMRKNLKSFFEAIYHIDSQLFTTYIRLAVISTLDNYAKLGNTLDWHELELALHLLHLYGEAIKGKVQFVEKHNNEITVYTPLGEMVNQMIQCDVSKYSHPAITLNFFENISRYSQFFEVQPNCIPPVLEAFVDIRGLHNPNTTIRYRSWYLFHRFIKLLKLKMDKYVNTVLGSIQDLLIIQAILDSSDISADNNPLTKDKAMESGFSEQIFLFETVGTLITIESIPQDDQLEFAKAIFNPLMEEIQRYMQICSESPEHIDPRSVLQLHHLIMAVGSIVKGFPESPKGSHPIIPWVGILKQATEIVLAVLKILNRYEIIRDAARYTFARLVSVLGTEILPYLPLLINELLTECGISELVDFLPFVGLLAHKFKPSIFNILNELIIPLIDKVFQFLNQAPSGTDEALLLIDLRKAYLNFILGLLNNEMDAVFVSELNQPRLESILRSVIHYASDLSDIPSMKIAFSILSKALTLWGDQYLAISALYEHILRICFEVPYKPSFNVNDGQSLTVLNEISKILKIMLSQRGDDFLEYLRNVWTVWLLQPDLLDDFLRTLQQLELKAFQKYFQAGSSMIIHLHINKPIL</sequence>
<dbReference type="GO" id="GO:0005737">
    <property type="term" value="C:cytoplasm"/>
    <property type="evidence" value="ECO:0007669"/>
    <property type="project" value="UniProtKB-SubCell"/>
</dbReference>
<evidence type="ECO:0000313" key="13">
    <source>
        <dbReference type="Proteomes" id="UP000266673"/>
    </source>
</evidence>
<evidence type="ECO:0000259" key="11">
    <source>
        <dbReference type="Pfam" id="PF19282"/>
    </source>
</evidence>
<evidence type="ECO:0000256" key="1">
    <source>
        <dbReference type="ARBA" id="ARBA00004496"/>
    </source>
</evidence>
<evidence type="ECO:0000256" key="5">
    <source>
        <dbReference type="ARBA" id="ARBA00022490"/>
    </source>
</evidence>
<feature type="domain" description="Exportin-T C-terminal" evidence="11">
    <location>
        <begin position="326"/>
        <end position="987"/>
    </location>
</feature>
<feature type="domain" description="Exportin-1/Importin-beta-like" evidence="10">
    <location>
        <begin position="107"/>
        <end position="264"/>
    </location>
</feature>
<keyword evidence="7 9" id="KW-0694">RNA-binding</keyword>
<evidence type="ECO:0000256" key="9">
    <source>
        <dbReference type="RuleBase" id="RU366037"/>
    </source>
</evidence>
<evidence type="ECO:0000256" key="6">
    <source>
        <dbReference type="ARBA" id="ARBA00022555"/>
    </source>
</evidence>
<dbReference type="InterPro" id="IPR045546">
    <property type="entry name" value="Exportin-T_C"/>
</dbReference>
<evidence type="ECO:0000256" key="2">
    <source>
        <dbReference type="ARBA" id="ARBA00009466"/>
    </source>
</evidence>
<proteinExistence type="inferred from homology"/>
<evidence type="ECO:0000313" key="12">
    <source>
        <dbReference type="EMBL" id="RIB03819.1"/>
    </source>
</evidence>
<dbReference type="GO" id="GO:0005643">
    <property type="term" value="C:nuclear pore"/>
    <property type="evidence" value="ECO:0007669"/>
    <property type="project" value="TreeGrafter"/>
</dbReference>
<organism evidence="12 13">
    <name type="scientific">Gigaspora rosea</name>
    <dbReference type="NCBI Taxonomy" id="44941"/>
    <lineage>
        <taxon>Eukaryota</taxon>
        <taxon>Fungi</taxon>
        <taxon>Fungi incertae sedis</taxon>
        <taxon>Mucoromycota</taxon>
        <taxon>Glomeromycotina</taxon>
        <taxon>Glomeromycetes</taxon>
        <taxon>Diversisporales</taxon>
        <taxon>Gigasporaceae</taxon>
        <taxon>Gigaspora</taxon>
    </lineage>
</organism>
<evidence type="ECO:0000256" key="4">
    <source>
        <dbReference type="ARBA" id="ARBA00022448"/>
    </source>
</evidence>
<keyword evidence="13" id="KW-1185">Reference proteome</keyword>
<dbReference type="InterPro" id="IPR016024">
    <property type="entry name" value="ARM-type_fold"/>
</dbReference>
<dbReference type="GO" id="GO:0031267">
    <property type="term" value="F:small GTPase binding"/>
    <property type="evidence" value="ECO:0007669"/>
    <property type="project" value="InterPro"/>
</dbReference>
<keyword evidence="6 9" id="KW-0820">tRNA-binding</keyword>
<keyword evidence="5 9" id="KW-0963">Cytoplasm</keyword>
<dbReference type="GO" id="GO:0016363">
    <property type="term" value="C:nuclear matrix"/>
    <property type="evidence" value="ECO:0007669"/>
    <property type="project" value="TreeGrafter"/>
</dbReference>
<dbReference type="OrthoDB" id="26399at2759"/>
<dbReference type="PANTHER" id="PTHR15952:SF11">
    <property type="entry name" value="EXPORTIN-T"/>
    <property type="match status" value="1"/>
</dbReference>
<dbReference type="PANTHER" id="PTHR15952">
    <property type="entry name" value="EXPORTIN-T/LOS1"/>
    <property type="match status" value="1"/>
</dbReference>
<dbReference type="InterPro" id="IPR011989">
    <property type="entry name" value="ARM-like"/>
</dbReference>
<dbReference type="AlphaFoldDB" id="A0A397U4Y6"/>
<protein>
    <recommendedName>
        <fullName evidence="3 9">Exportin-T</fullName>
    </recommendedName>
    <alternativeName>
        <fullName evidence="9">Exportin(tRNA)</fullName>
    </alternativeName>
    <alternativeName>
        <fullName evidence="9">tRNA exportin</fullName>
    </alternativeName>
</protein>
<dbReference type="Proteomes" id="UP000266673">
    <property type="component" value="Unassembled WGS sequence"/>
</dbReference>
<name>A0A397U4Y6_9GLOM</name>
<keyword evidence="8 9" id="KW-0539">Nucleus</keyword>
<dbReference type="Pfam" id="PF19282">
    <property type="entry name" value="Exportin-T"/>
    <property type="match status" value="1"/>
</dbReference>
<dbReference type="InterPro" id="IPR040017">
    <property type="entry name" value="XPOT"/>
</dbReference>
<evidence type="ECO:0000259" key="10">
    <source>
        <dbReference type="Pfam" id="PF08389"/>
    </source>
</evidence>
<comment type="function">
    <text evidence="9">tRNA nucleus export receptor which facilitates tRNA translocation across the nuclear pore complex.</text>
</comment>
<comment type="subcellular location">
    <subcellularLocation>
        <location evidence="1 9">Cytoplasm</location>
    </subcellularLocation>
    <subcellularLocation>
        <location evidence="9">Nucleus</location>
    </subcellularLocation>
    <text evidence="9">Shuttles between the nucleus and the cytoplasm.</text>
</comment>
<dbReference type="GO" id="GO:0071528">
    <property type="term" value="P:tRNA re-export from nucleus"/>
    <property type="evidence" value="ECO:0007669"/>
    <property type="project" value="UniProtKB-UniRule"/>
</dbReference>
<dbReference type="Gene3D" id="1.25.10.10">
    <property type="entry name" value="Leucine-rich Repeat Variant"/>
    <property type="match status" value="1"/>
</dbReference>
<dbReference type="STRING" id="44941.A0A397U4Y6"/>
<accession>A0A397U4Y6</accession>
<gene>
    <name evidence="12" type="ORF">C2G38_2133428</name>
</gene>
<dbReference type="EMBL" id="QKWP01002317">
    <property type="protein sequence ID" value="RIB03819.1"/>
    <property type="molecule type" value="Genomic_DNA"/>
</dbReference>